<dbReference type="EMBL" id="CZKA01000075">
    <property type="protein sequence ID" value="CUR60419.1"/>
    <property type="molecule type" value="Genomic_DNA"/>
</dbReference>
<organism evidence="2">
    <name type="scientific">metagenome</name>
    <dbReference type="NCBI Taxonomy" id="256318"/>
    <lineage>
        <taxon>unclassified sequences</taxon>
        <taxon>metagenomes</taxon>
    </lineage>
</organism>
<dbReference type="AlphaFoldDB" id="A0A2P2CEM8"/>
<feature type="domain" description="Helix-turn-helix" evidence="1">
    <location>
        <begin position="13"/>
        <end position="63"/>
    </location>
</feature>
<reference evidence="2" key="1">
    <citation type="submission" date="2015-08" db="EMBL/GenBank/DDBJ databases">
        <authorList>
            <person name="Babu N.S."/>
            <person name="Beckwith C.J."/>
            <person name="Beseler K.G."/>
            <person name="Brison A."/>
            <person name="Carone J.V."/>
            <person name="Caskin T.P."/>
            <person name="Diamond M."/>
            <person name="Durham M.E."/>
            <person name="Foxe J.M."/>
            <person name="Go M."/>
            <person name="Henderson B.A."/>
            <person name="Jones I.B."/>
            <person name="McGettigan J.A."/>
            <person name="Micheletti S.J."/>
            <person name="Nasrallah M.E."/>
            <person name="Ortiz D."/>
            <person name="Piller C.R."/>
            <person name="Privatt S.R."/>
            <person name="Schneider S.L."/>
            <person name="Sharp S."/>
            <person name="Smith T.C."/>
            <person name="Stanton J.D."/>
            <person name="Ullery H.E."/>
            <person name="Wilson R.J."/>
            <person name="Serrano M.G."/>
            <person name="Buck G."/>
            <person name="Lee V."/>
            <person name="Wang Y."/>
            <person name="Carvalho R."/>
            <person name="Voegtly L."/>
            <person name="Shi R."/>
            <person name="Duckworth R."/>
            <person name="Johnson A."/>
            <person name="Loviza R."/>
            <person name="Walstead R."/>
            <person name="Shah Z."/>
            <person name="Kiflezghi M."/>
            <person name="Wade K."/>
            <person name="Ball S.L."/>
            <person name="Bradley K.W."/>
            <person name="Asai D.J."/>
            <person name="Bowman C.A."/>
            <person name="Russell D.A."/>
            <person name="Pope W.H."/>
            <person name="Jacobs-Sera D."/>
            <person name="Hendrix R.W."/>
            <person name="Hatfull G.F."/>
        </authorList>
    </citation>
    <scope>NUCLEOTIDE SEQUENCE</scope>
</reference>
<dbReference type="InterPro" id="IPR041657">
    <property type="entry name" value="HTH_17"/>
</dbReference>
<protein>
    <recommendedName>
        <fullName evidence="1">Helix-turn-helix domain-containing protein</fullName>
    </recommendedName>
</protein>
<gene>
    <name evidence="2" type="ORF">NOCA2770004</name>
</gene>
<evidence type="ECO:0000313" key="2">
    <source>
        <dbReference type="EMBL" id="CUR60419.1"/>
    </source>
</evidence>
<sequence length="70" mass="7257">MSTATVTRASLGYLTAAEASEVVGMGSYAIVQLCKSGVLPSSQPGKAYLIAQHDLVAYIESHRVTGEVTA</sequence>
<evidence type="ECO:0000259" key="1">
    <source>
        <dbReference type="Pfam" id="PF12728"/>
    </source>
</evidence>
<name>A0A2P2CEM8_9ZZZZ</name>
<dbReference type="Pfam" id="PF12728">
    <property type="entry name" value="HTH_17"/>
    <property type="match status" value="1"/>
</dbReference>
<accession>A0A2P2CEM8</accession>
<proteinExistence type="predicted"/>